<comment type="caution">
    <text evidence="1">The sequence shown here is derived from an EMBL/GenBank/DDBJ whole genome shotgun (WGS) entry which is preliminary data.</text>
</comment>
<name>A0A6L2N2L4_TANCI</name>
<sequence>MTEIYLVGYNPKIWLVSANNLMLSFLKTYNGIMFTHDPKSAKVSKGYESLNLKGRVNSPGSSILVDTSPWTNADPFLPSSKLSTWLVWEMFASVEHVLMALIEVEGYDEH</sequence>
<evidence type="ECO:0000313" key="1">
    <source>
        <dbReference type="EMBL" id="GEU80410.1"/>
    </source>
</evidence>
<gene>
    <name evidence="1" type="ORF">Tci_052388</name>
</gene>
<dbReference type="AlphaFoldDB" id="A0A6L2N2L4"/>
<reference evidence="1" key="1">
    <citation type="journal article" date="2019" name="Sci. Rep.">
        <title>Draft genome of Tanacetum cinerariifolium, the natural source of mosquito coil.</title>
        <authorList>
            <person name="Yamashiro T."/>
            <person name="Shiraishi A."/>
            <person name="Satake H."/>
            <person name="Nakayama K."/>
        </authorList>
    </citation>
    <scope>NUCLEOTIDE SEQUENCE</scope>
</reference>
<proteinExistence type="predicted"/>
<accession>A0A6L2N2L4</accession>
<dbReference type="EMBL" id="BKCJ010008072">
    <property type="protein sequence ID" value="GEU80410.1"/>
    <property type="molecule type" value="Genomic_DNA"/>
</dbReference>
<protein>
    <submittedName>
        <fullName evidence="1">Uncharacterized protein</fullName>
    </submittedName>
</protein>
<organism evidence="1">
    <name type="scientific">Tanacetum cinerariifolium</name>
    <name type="common">Dalmatian daisy</name>
    <name type="synonym">Chrysanthemum cinerariifolium</name>
    <dbReference type="NCBI Taxonomy" id="118510"/>
    <lineage>
        <taxon>Eukaryota</taxon>
        <taxon>Viridiplantae</taxon>
        <taxon>Streptophyta</taxon>
        <taxon>Embryophyta</taxon>
        <taxon>Tracheophyta</taxon>
        <taxon>Spermatophyta</taxon>
        <taxon>Magnoliopsida</taxon>
        <taxon>eudicotyledons</taxon>
        <taxon>Gunneridae</taxon>
        <taxon>Pentapetalae</taxon>
        <taxon>asterids</taxon>
        <taxon>campanulids</taxon>
        <taxon>Asterales</taxon>
        <taxon>Asteraceae</taxon>
        <taxon>Asteroideae</taxon>
        <taxon>Anthemideae</taxon>
        <taxon>Anthemidinae</taxon>
        <taxon>Tanacetum</taxon>
    </lineage>
</organism>